<dbReference type="SUPFAM" id="SSF82199">
    <property type="entry name" value="SET domain"/>
    <property type="match status" value="1"/>
</dbReference>
<dbReference type="Proteomes" id="UP000236333">
    <property type="component" value="Unassembled WGS sequence"/>
</dbReference>
<dbReference type="EMBL" id="PGGS01000010">
    <property type="protein sequence ID" value="PNH12331.1"/>
    <property type="molecule type" value="Genomic_DNA"/>
</dbReference>
<organism evidence="2 3">
    <name type="scientific">Tetrabaena socialis</name>
    <dbReference type="NCBI Taxonomy" id="47790"/>
    <lineage>
        <taxon>Eukaryota</taxon>
        <taxon>Viridiplantae</taxon>
        <taxon>Chlorophyta</taxon>
        <taxon>core chlorophytes</taxon>
        <taxon>Chlorophyceae</taxon>
        <taxon>CS clade</taxon>
        <taxon>Chlamydomonadales</taxon>
        <taxon>Tetrabaenaceae</taxon>
        <taxon>Tetrabaena</taxon>
    </lineage>
</organism>
<dbReference type="InterPro" id="IPR053209">
    <property type="entry name" value="Gramillin-biosynth_MTr"/>
</dbReference>
<evidence type="ECO:0000256" key="1">
    <source>
        <dbReference type="SAM" id="MobiDB-lite"/>
    </source>
</evidence>
<dbReference type="PANTHER" id="PTHR47643">
    <property type="entry name" value="TPR DOMAIN PROTEIN (AFU_ORTHOLOGUE AFUA_5G12710)"/>
    <property type="match status" value="1"/>
</dbReference>
<feature type="region of interest" description="Disordered" evidence="1">
    <location>
        <begin position="83"/>
        <end position="121"/>
    </location>
</feature>
<keyword evidence="3" id="KW-1185">Reference proteome</keyword>
<accession>A0A2J8AIJ2</accession>
<dbReference type="InterPro" id="IPR046341">
    <property type="entry name" value="SET_dom_sf"/>
</dbReference>
<comment type="caution">
    <text evidence="2">The sequence shown here is derived from an EMBL/GenBank/DDBJ whole genome shotgun (WGS) entry which is preliminary data.</text>
</comment>
<proteinExistence type="predicted"/>
<gene>
    <name evidence="2" type="ORF">TSOC_000747</name>
</gene>
<evidence type="ECO:0000313" key="3">
    <source>
        <dbReference type="Proteomes" id="UP000236333"/>
    </source>
</evidence>
<dbReference type="PANTHER" id="PTHR47643:SF2">
    <property type="entry name" value="TPR DOMAIN PROTEIN (AFU_ORTHOLOGUE AFUA_5G12710)"/>
    <property type="match status" value="1"/>
</dbReference>
<dbReference type="AlphaFoldDB" id="A0A2J8AIJ2"/>
<sequence length="419" mass="42905">MCLELTRPELSEILGSAGSFYAPLHVAMIPGEGRGVAATGELAPAQLLLASPPLATVECLDTAAAADTMAAVATAVVGSRPHAELGAAAPPEDGSLRGALLPGRRQQPQQQEREPEGRVRQYDGAVENNCYRGAGHRPAAGGAAGLSCTGPAVGAPRGRQQRCWWVVRGPVVRLCDDQPCLLPQHHNLVGGPLRHMLVRATQRIAAGDEVTVCYLGGSCWHPAVGPRCPPTCGDLDDAVAAGRGGGGAAAVVAIQRALEALGRQLDAALLEAEALVLAVGRRPAPGAGGGCGSSVARALSACVEVLAAVAPGTELHLRTSARLAHEAARAAAEAKAAPYYQGSTGLGSWWRGCIRREAPTGAFAFVRQPSVTAAAAVAVGEAASAAVVARYDVLPPQQLAVLRRAMLGGNADNEERHNM</sequence>
<evidence type="ECO:0008006" key="4">
    <source>
        <dbReference type="Google" id="ProtNLM"/>
    </source>
</evidence>
<reference evidence="2 3" key="1">
    <citation type="journal article" date="2017" name="Mol. Biol. Evol.">
        <title>The 4-celled Tetrabaena socialis nuclear genome reveals the essential components for genetic control of cell number at the origin of multicellularity in the volvocine lineage.</title>
        <authorList>
            <person name="Featherston J."/>
            <person name="Arakaki Y."/>
            <person name="Hanschen E.R."/>
            <person name="Ferris P.J."/>
            <person name="Michod R.E."/>
            <person name="Olson B.J.S.C."/>
            <person name="Nozaki H."/>
            <person name="Durand P.M."/>
        </authorList>
    </citation>
    <scope>NUCLEOTIDE SEQUENCE [LARGE SCALE GENOMIC DNA]</scope>
    <source>
        <strain evidence="2 3">NIES-571</strain>
    </source>
</reference>
<protein>
    <recommendedName>
        <fullName evidence="4">SET domain-containing protein</fullName>
    </recommendedName>
</protein>
<evidence type="ECO:0000313" key="2">
    <source>
        <dbReference type="EMBL" id="PNH12331.1"/>
    </source>
</evidence>
<feature type="compositionally biased region" description="Basic and acidic residues" evidence="1">
    <location>
        <begin position="111"/>
        <end position="121"/>
    </location>
</feature>
<name>A0A2J8AIJ2_9CHLO</name>